<protein>
    <recommendedName>
        <fullName evidence="2">C2H2-type domain-containing protein</fullName>
    </recommendedName>
</protein>
<sequence>MPKKNAEKCRIFLCNNCNFVCSKQSNYDKHISTLKHKIRTNTNKYEQKNAEKKSYDCQCGKSYKHASSLWNHKAKCDFLKNDSDENTDDPLNNQLQIAVEKPEITQIILELVRENKELKTMLVEQHKTMIELSQKPTITNNSNNTHTNSHNKQFNLNFFLNEQCKNAINLSEFVENVKLSLSELENVADMGYVDGVTQIFMNGLKDMDIYTRPLHCTDIKREIMHVRENNIWIKDTPEQAKIKSAIRRIAFRNIQQISEWNKQHPESQILDTVDFNRAFQIMRESLGDTCPGGVEKNNEKVARNIIKAVYVDKNLVETSQ</sequence>
<dbReference type="AlphaFoldDB" id="A0A6C0ERQ7"/>
<evidence type="ECO:0000313" key="1">
    <source>
        <dbReference type="EMBL" id="QHT31717.1"/>
    </source>
</evidence>
<name>A0A6C0ERQ7_9ZZZZ</name>
<organism evidence="1">
    <name type="scientific">viral metagenome</name>
    <dbReference type="NCBI Taxonomy" id="1070528"/>
    <lineage>
        <taxon>unclassified sequences</taxon>
        <taxon>metagenomes</taxon>
        <taxon>organismal metagenomes</taxon>
    </lineage>
</organism>
<proteinExistence type="predicted"/>
<reference evidence="1" key="1">
    <citation type="journal article" date="2020" name="Nature">
        <title>Giant virus diversity and host interactions through global metagenomics.</title>
        <authorList>
            <person name="Schulz F."/>
            <person name="Roux S."/>
            <person name="Paez-Espino D."/>
            <person name="Jungbluth S."/>
            <person name="Walsh D.A."/>
            <person name="Denef V.J."/>
            <person name="McMahon K.D."/>
            <person name="Konstantinidis K.T."/>
            <person name="Eloe-Fadrosh E.A."/>
            <person name="Kyrpides N.C."/>
            <person name="Woyke T."/>
        </authorList>
    </citation>
    <scope>NUCLEOTIDE SEQUENCE</scope>
    <source>
        <strain evidence="1">GVMAG-M-3300009155-48</strain>
    </source>
</reference>
<evidence type="ECO:0008006" key="2">
    <source>
        <dbReference type="Google" id="ProtNLM"/>
    </source>
</evidence>
<dbReference type="EMBL" id="MN738924">
    <property type="protein sequence ID" value="QHT31717.1"/>
    <property type="molecule type" value="Genomic_DNA"/>
</dbReference>
<accession>A0A6C0ERQ7</accession>